<dbReference type="PANTHER" id="PTHR24094">
    <property type="entry name" value="SECRETED PROTEIN"/>
    <property type="match status" value="1"/>
</dbReference>
<dbReference type="AlphaFoldDB" id="A0A0C9URW7"/>
<feature type="chain" id="PRO_5002221233" evidence="1">
    <location>
        <begin position="19"/>
        <end position="300"/>
    </location>
</feature>
<evidence type="ECO:0000313" key="3">
    <source>
        <dbReference type="EMBL" id="KIJ37574.1"/>
    </source>
</evidence>
<dbReference type="OrthoDB" id="3162605at2759"/>
<keyword evidence="1" id="KW-0732">Signal</keyword>
<gene>
    <name evidence="3" type="ORF">M422DRAFT_50377</name>
</gene>
<dbReference type="InterPro" id="IPR011089">
    <property type="entry name" value="GmrSD_C"/>
</dbReference>
<dbReference type="HOGENOM" id="CLU_043034_3_1_1"/>
<sequence length="300" mass="32585">MLFSLVLSLAAILSPALAVPFNEPRALPTPISAASAKTLLAQLTVNATSNSPAYDRDLFPHWITISGTCNTRETVLKRDGTDVVTNSACTATSGTWVSPYDGATWTAASDLQIDHVVPLKEAWISGARLWTTAQLTVNATSNSPAYDRDLFPHWITISGTCNTRETVLKRDGTDVVTNSACTATSGTWISPYDGATWTAASDLQIDHLVPLKEAWISGARLWTTAQRQVFANDLTRPQLVAVTNAVNTAKSDKDPTNWVPSLTSYQCTYARAWIQVKSYYDLTIDPAEKTALTNILNTKC</sequence>
<keyword evidence="4" id="KW-1185">Reference proteome</keyword>
<dbReference type="Proteomes" id="UP000054279">
    <property type="component" value="Unassembled WGS sequence"/>
</dbReference>
<evidence type="ECO:0000313" key="4">
    <source>
        <dbReference type="Proteomes" id="UP000054279"/>
    </source>
</evidence>
<accession>A0A0C9URW7</accession>
<dbReference type="EMBL" id="KN837168">
    <property type="protein sequence ID" value="KIJ37574.1"/>
    <property type="molecule type" value="Genomic_DNA"/>
</dbReference>
<protein>
    <submittedName>
        <fullName evidence="3">Unplaced genomic scaffold SPHSTscaffold_93, whole genome shotgun sequence</fullName>
    </submittedName>
</protein>
<dbReference type="PANTHER" id="PTHR24094:SF15">
    <property type="entry name" value="AMP-DEPENDENT SYNTHETASE_LIGASE DOMAIN-CONTAINING PROTEIN-RELATED"/>
    <property type="match status" value="1"/>
</dbReference>
<feature type="signal peptide" evidence="1">
    <location>
        <begin position="1"/>
        <end position="18"/>
    </location>
</feature>
<evidence type="ECO:0000256" key="1">
    <source>
        <dbReference type="SAM" id="SignalP"/>
    </source>
</evidence>
<reference evidence="3 4" key="1">
    <citation type="submission" date="2014-06" db="EMBL/GenBank/DDBJ databases">
        <title>Evolutionary Origins and Diversification of the Mycorrhizal Mutualists.</title>
        <authorList>
            <consortium name="DOE Joint Genome Institute"/>
            <consortium name="Mycorrhizal Genomics Consortium"/>
            <person name="Kohler A."/>
            <person name="Kuo A."/>
            <person name="Nagy L.G."/>
            <person name="Floudas D."/>
            <person name="Copeland A."/>
            <person name="Barry K.W."/>
            <person name="Cichocki N."/>
            <person name="Veneault-Fourrey C."/>
            <person name="LaButti K."/>
            <person name="Lindquist E.A."/>
            <person name="Lipzen A."/>
            <person name="Lundell T."/>
            <person name="Morin E."/>
            <person name="Murat C."/>
            <person name="Riley R."/>
            <person name="Ohm R."/>
            <person name="Sun H."/>
            <person name="Tunlid A."/>
            <person name="Henrissat B."/>
            <person name="Grigoriev I.V."/>
            <person name="Hibbett D.S."/>
            <person name="Martin F."/>
        </authorList>
    </citation>
    <scope>NUCLEOTIDE SEQUENCE [LARGE SCALE GENOMIC DNA]</scope>
    <source>
        <strain evidence="3 4">SS14</strain>
    </source>
</reference>
<organism evidence="3 4">
    <name type="scientific">Sphaerobolus stellatus (strain SS14)</name>
    <dbReference type="NCBI Taxonomy" id="990650"/>
    <lineage>
        <taxon>Eukaryota</taxon>
        <taxon>Fungi</taxon>
        <taxon>Dikarya</taxon>
        <taxon>Basidiomycota</taxon>
        <taxon>Agaricomycotina</taxon>
        <taxon>Agaricomycetes</taxon>
        <taxon>Phallomycetidae</taxon>
        <taxon>Geastrales</taxon>
        <taxon>Sphaerobolaceae</taxon>
        <taxon>Sphaerobolus</taxon>
    </lineage>
</organism>
<feature type="domain" description="GmrSD restriction endonucleases C-terminal" evidence="2">
    <location>
        <begin position="200"/>
        <end position="294"/>
    </location>
</feature>
<dbReference type="Pfam" id="PF07510">
    <property type="entry name" value="GmrSD_C"/>
    <property type="match status" value="1"/>
</dbReference>
<evidence type="ECO:0000259" key="2">
    <source>
        <dbReference type="Pfam" id="PF07510"/>
    </source>
</evidence>
<name>A0A0C9URW7_SPHS4</name>
<proteinExistence type="predicted"/>